<reference evidence="1" key="1">
    <citation type="journal article" date="2022" name="G3 (Bethesda)">
        <title>High quality genome of the basidiomycete yeast Dioszegia hungarica PDD-24b-2 isolated from cloud water.</title>
        <authorList>
            <person name="Jarrige D."/>
            <person name="Haridas S."/>
            <person name="Bleykasten-Grosshans C."/>
            <person name="Joly M."/>
            <person name="Nadalig T."/>
            <person name="Sancelme M."/>
            <person name="Vuilleumier S."/>
            <person name="Grigoriev I.V."/>
            <person name="Amato P."/>
            <person name="Bringel F."/>
        </authorList>
    </citation>
    <scope>NUCLEOTIDE SEQUENCE</scope>
    <source>
        <strain evidence="1">PDD-24b-2</strain>
    </source>
</reference>
<comment type="caution">
    <text evidence="1">The sequence shown here is derived from an EMBL/GenBank/DDBJ whole genome shotgun (WGS) entry which is preliminary data.</text>
</comment>
<gene>
    <name evidence="1" type="ORF">MKK02DRAFT_44008</name>
</gene>
<dbReference type="RefSeq" id="XP_052945099.1">
    <property type="nucleotide sequence ID" value="XM_053092725.1"/>
</dbReference>
<protein>
    <submittedName>
        <fullName evidence="1">Uncharacterized protein</fullName>
    </submittedName>
</protein>
<proteinExistence type="predicted"/>
<organism evidence="1 2">
    <name type="scientific">Dioszegia hungarica</name>
    <dbReference type="NCBI Taxonomy" id="4972"/>
    <lineage>
        <taxon>Eukaryota</taxon>
        <taxon>Fungi</taxon>
        <taxon>Dikarya</taxon>
        <taxon>Basidiomycota</taxon>
        <taxon>Agaricomycotina</taxon>
        <taxon>Tremellomycetes</taxon>
        <taxon>Tremellales</taxon>
        <taxon>Bulleribasidiaceae</taxon>
        <taxon>Dioszegia</taxon>
    </lineage>
</organism>
<accession>A0AA38LS27</accession>
<sequence>MSAQSHLVTVAPPAPAPDLIQSALLLPLSLISLDEHRGKKIRTIGQILSYNPSTSLLLLSAPHAYPTDSVATLYANVSVPLMGASPALKDMYETHREGDLGRPRLKFERGEWMCVVGWLEMTPSGGLPEAVRAGYEPPLPGVVLDLIHVSPAKEPPQGAYYRGSVG</sequence>
<keyword evidence="2" id="KW-1185">Reference proteome</keyword>
<dbReference type="AlphaFoldDB" id="A0AA38LS27"/>
<name>A0AA38LS27_9TREE</name>
<evidence type="ECO:0000313" key="2">
    <source>
        <dbReference type="Proteomes" id="UP001164286"/>
    </source>
</evidence>
<dbReference type="Proteomes" id="UP001164286">
    <property type="component" value="Unassembled WGS sequence"/>
</dbReference>
<dbReference type="EMBL" id="JAKWFO010000005">
    <property type="protein sequence ID" value="KAI9635322.1"/>
    <property type="molecule type" value="Genomic_DNA"/>
</dbReference>
<evidence type="ECO:0000313" key="1">
    <source>
        <dbReference type="EMBL" id="KAI9635322.1"/>
    </source>
</evidence>
<dbReference type="GeneID" id="77731930"/>